<dbReference type="AlphaFoldDB" id="A0A0Q3VH90"/>
<sequence length="241" mass="27466">MASEKQSVLMEHTLQELIYRNSGIKRRKLTVLALITTHLIGMDSGLSFLRRISGEEAIIRFSIEEDVLTYISIEELVRVSQSDNWIPQHSLTEKTLSHADIVLIPILSFSIVSDILSFNEQRPFVRLVLTALLTGKTVIALKTGTDPYHPLWRLKGIDKGSNGLKRNLYNQMIQLKNMGINLIGENEKLPNLSEKKTVINKEAIRYFHQQNIHSFVVSEEMIITPLAKDTAKELNITLKFE</sequence>
<comment type="caution">
    <text evidence="1">The sequence shown here is derived from an EMBL/GenBank/DDBJ whole genome shotgun (WGS) entry which is preliminary data.</text>
</comment>
<dbReference type="STRING" id="1637975.AN957_13180"/>
<accession>A0A0Q3VH90</accession>
<evidence type="ECO:0008006" key="3">
    <source>
        <dbReference type="Google" id="ProtNLM"/>
    </source>
</evidence>
<dbReference type="PATRIC" id="fig|1637975.4.peg.2479"/>
<dbReference type="Proteomes" id="UP000050996">
    <property type="component" value="Unassembled WGS sequence"/>
</dbReference>
<evidence type="ECO:0000313" key="2">
    <source>
        <dbReference type="Proteomes" id="UP000050996"/>
    </source>
</evidence>
<name>A0A0Q3VH90_9BACI</name>
<dbReference type="RefSeq" id="WP_056684538.1">
    <property type="nucleotide sequence ID" value="NZ_LJIX01000006.1"/>
</dbReference>
<reference evidence="1 2" key="1">
    <citation type="submission" date="2015-09" db="EMBL/GenBank/DDBJ databases">
        <title>Genome sequencing project for genomic taxonomy and phylogenomics of Bacillus-like bacteria.</title>
        <authorList>
            <person name="Liu B."/>
            <person name="Wang J."/>
            <person name="Zhu Y."/>
            <person name="Liu G."/>
            <person name="Chen Q."/>
            <person name="Chen Z."/>
            <person name="Lan J."/>
            <person name="Che J."/>
            <person name="Ge C."/>
            <person name="Shi H."/>
            <person name="Pan Z."/>
            <person name="Liu X."/>
        </authorList>
    </citation>
    <scope>NUCLEOTIDE SEQUENCE [LARGE SCALE GENOMIC DNA]</scope>
    <source>
        <strain evidence="1 2">FJAT-18043</strain>
    </source>
</reference>
<dbReference type="EMBL" id="LJIX01000006">
    <property type="protein sequence ID" value="KQL19423.1"/>
    <property type="molecule type" value="Genomic_DNA"/>
</dbReference>
<evidence type="ECO:0000313" key="1">
    <source>
        <dbReference type="EMBL" id="KQL19423.1"/>
    </source>
</evidence>
<gene>
    <name evidence="1" type="ORF">AN957_13180</name>
</gene>
<organism evidence="1 2">
    <name type="scientific">Cytobacillus solani</name>
    <dbReference type="NCBI Taxonomy" id="1637975"/>
    <lineage>
        <taxon>Bacteria</taxon>
        <taxon>Bacillati</taxon>
        <taxon>Bacillota</taxon>
        <taxon>Bacilli</taxon>
        <taxon>Bacillales</taxon>
        <taxon>Bacillaceae</taxon>
        <taxon>Cytobacillus</taxon>
    </lineage>
</organism>
<protein>
    <recommendedName>
        <fullName evidence="3">Flavoprotein domain-containing protein</fullName>
    </recommendedName>
</protein>
<keyword evidence="2" id="KW-1185">Reference proteome</keyword>
<proteinExistence type="predicted"/>